<keyword evidence="2" id="KW-1185">Reference proteome</keyword>
<name>A0AAV7G4S1_DENCH</name>
<proteinExistence type="predicted"/>
<evidence type="ECO:0000313" key="2">
    <source>
        <dbReference type="Proteomes" id="UP000775213"/>
    </source>
</evidence>
<accession>A0AAV7G4S1</accession>
<sequence>MAGKKSSVSSLSNGTLTSIGGWAELWRHWSAVGQNSGVGQLLGGSSVVVEKESGGKRSLFLGSFSSLLAWFPLKRNEGSIYSYIGRTLWEAGSRPKKKRVILVITTSTEYVVSSRRFKPEIMSVHISFFGFPSDRPGRYSHRPGRSSKNRNPN</sequence>
<comment type="caution">
    <text evidence="1">The sequence shown here is derived from an EMBL/GenBank/DDBJ whole genome shotgun (WGS) entry which is preliminary data.</text>
</comment>
<protein>
    <submittedName>
        <fullName evidence="1">Uncharacterized protein</fullName>
    </submittedName>
</protein>
<evidence type="ECO:0000313" key="1">
    <source>
        <dbReference type="EMBL" id="KAH0450378.1"/>
    </source>
</evidence>
<organism evidence="1 2">
    <name type="scientific">Dendrobium chrysotoxum</name>
    <name type="common">Orchid</name>
    <dbReference type="NCBI Taxonomy" id="161865"/>
    <lineage>
        <taxon>Eukaryota</taxon>
        <taxon>Viridiplantae</taxon>
        <taxon>Streptophyta</taxon>
        <taxon>Embryophyta</taxon>
        <taxon>Tracheophyta</taxon>
        <taxon>Spermatophyta</taxon>
        <taxon>Magnoliopsida</taxon>
        <taxon>Liliopsida</taxon>
        <taxon>Asparagales</taxon>
        <taxon>Orchidaceae</taxon>
        <taxon>Epidendroideae</taxon>
        <taxon>Malaxideae</taxon>
        <taxon>Dendrobiinae</taxon>
        <taxon>Dendrobium</taxon>
    </lineage>
</organism>
<dbReference type="Proteomes" id="UP000775213">
    <property type="component" value="Unassembled WGS sequence"/>
</dbReference>
<gene>
    <name evidence="1" type="ORF">IEQ34_021070</name>
</gene>
<dbReference type="AlphaFoldDB" id="A0AAV7G4S1"/>
<dbReference type="EMBL" id="JAGFBR010000018">
    <property type="protein sequence ID" value="KAH0450378.1"/>
    <property type="molecule type" value="Genomic_DNA"/>
</dbReference>
<reference evidence="1 2" key="1">
    <citation type="journal article" date="2021" name="Hortic Res">
        <title>Chromosome-scale assembly of the Dendrobium chrysotoxum genome enhances the understanding of orchid evolution.</title>
        <authorList>
            <person name="Zhang Y."/>
            <person name="Zhang G.Q."/>
            <person name="Zhang D."/>
            <person name="Liu X.D."/>
            <person name="Xu X.Y."/>
            <person name="Sun W.H."/>
            <person name="Yu X."/>
            <person name="Zhu X."/>
            <person name="Wang Z.W."/>
            <person name="Zhao X."/>
            <person name="Zhong W.Y."/>
            <person name="Chen H."/>
            <person name="Yin W.L."/>
            <person name="Huang T."/>
            <person name="Niu S.C."/>
            <person name="Liu Z.J."/>
        </authorList>
    </citation>
    <scope>NUCLEOTIDE SEQUENCE [LARGE SCALE GENOMIC DNA]</scope>
    <source>
        <strain evidence="1">Lindl</strain>
    </source>
</reference>